<proteinExistence type="predicted"/>
<feature type="domain" description="PLD phosphodiesterase" evidence="1">
    <location>
        <begin position="207"/>
        <end position="238"/>
    </location>
</feature>
<gene>
    <name evidence="4" type="ORF">GF1_22700</name>
</gene>
<keyword evidence="4" id="KW-0540">Nuclease</keyword>
<dbReference type="GO" id="GO:0016787">
    <property type="term" value="F:hydrolase activity"/>
    <property type="evidence" value="ECO:0007669"/>
    <property type="project" value="InterPro"/>
</dbReference>
<dbReference type="Gene3D" id="3.30.870.10">
    <property type="entry name" value="Endonuclease Chain A"/>
    <property type="match status" value="1"/>
</dbReference>
<dbReference type="REBASE" id="659305">
    <property type="entry name" value="DbaGF1ORF22700P"/>
</dbReference>
<dbReference type="GO" id="GO:0005524">
    <property type="term" value="F:ATP binding"/>
    <property type="evidence" value="ECO:0007669"/>
    <property type="project" value="InterPro"/>
</dbReference>
<dbReference type="InterPro" id="IPR001650">
    <property type="entry name" value="Helicase_C-like"/>
</dbReference>
<name>A0A915U2B7_9BACT</name>
<dbReference type="GO" id="GO:0003677">
    <property type="term" value="F:DNA binding"/>
    <property type="evidence" value="ECO:0007669"/>
    <property type="project" value="InterPro"/>
</dbReference>
<dbReference type="PROSITE" id="PS50035">
    <property type="entry name" value="PLD"/>
    <property type="match status" value="1"/>
</dbReference>
<sequence>MIKPGLYEQLITEALQEELDQLHSRFEIIQSRIDAGESHSVLAQFMEKFLESLLSQAKGPNKINAQIEICNKLIRLAARELENISDGWPQIRQSGKRLLQIHDPAFARHPKPETPLSVSSLLTATSGDPTLVSQLKQEILHADHVDILVSFIKWSGIRIIKDELEEVTRQGRLRIITTSYLGATDLKAIEYLLQLPNTEVRVSFDTKRTRLHAKAYIFHRASGFGTSYIGSSNISNPAMTDGLEWNVKVCQYESEHLWEKINATFETYQLSKDFDLISLADLPRLDDALSREKKGSPAPEEHLAFFDITPYPFQQEILDKLEAERTLHNRTKNLVVAATGTGKTVIAAFDFKRFSANTNAARLLFVAHREEILTQARAVFRNILRDENFGELWVGNHTPRHKEQLFVSVQTFHRQELWNQLDPDFYDFIIIDEFHHAAASSYEKLTDYFSPKILLGLTATPERADGKDILKYFDGHISAEIRLPDAINRKLLSPFQYFCITDRVDYSQVTWRRGGYDKKELEALLVTGDDMRARLIINKARELLLDVSQTRGLCFCVSKEHAEYMAGQFTKHCIPALALTTDTPDHERKHAVRQLKNREINFLCVVDLFNEGVDIPEIDTVMFLRPTESLTVFLQQLGRGLRLCEGKDCLTVLDFIGQAHQKFNFEIRFRALLGQTARKIEDEVESSFPSLPSGCVIEMEKEAQRYILENIKKALTHANKNQIVSRIASFTNDTGLPLTLENFLEHHGLDLDDIYKKASWARLCALAGERSDFHDPDEIILSKGLRRFCHNNSAPQLNKLLSFLQDKQTEFAWTSLPDETRLLLTMFCFSIWNNRPPGQSLEENITALKKNPVLFAEAIQLIRLLLKKADTLVHETSLPFPCSLSVHACYTRDEILSGLGFLTFEHRVNVREGVKYLSEIKTDVFFITLNKTEKDYSPTTMYKDFALDETTFHWQSQSTTSDTSPTGQRYINHRRLGNHILLFVREHKKINGLACPYSFLGPATYDSHTGSKPMSIIWKLHYPMPGKLVRTTARLAVA</sequence>
<dbReference type="PANTHER" id="PTHR47396">
    <property type="entry name" value="TYPE I RESTRICTION ENZYME ECOKI R PROTEIN"/>
    <property type="match status" value="1"/>
</dbReference>
<dbReference type="InterPro" id="IPR025202">
    <property type="entry name" value="PLD-like_dom"/>
</dbReference>
<dbReference type="Pfam" id="PF04851">
    <property type="entry name" value="ResIII"/>
    <property type="match status" value="1"/>
</dbReference>
<dbReference type="Pfam" id="PF13091">
    <property type="entry name" value="PLDc_2"/>
    <property type="match status" value="1"/>
</dbReference>
<dbReference type="InterPro" id="IPR001736">
    <property type="entry name" value="PLipase_D/transphosphatidylase"/>
</dbReference>
<dbReference type="SMART" id="SM00487">
    <property type="entry name" value="DEXDc"/>
    <property type="match status" value="1"/>
</dbReference>
<dbReference type="Pfam" id="PF11907">
    <property type="entry name" value="DUF3427"/>
    <property type="match status" value="1"/>
</dbReference>
<evidence type="ECO:0000259" key="3">
    <source>
        <dbReference type="PROSITE" id="PS51194"/>
    </source>
</evidence>
<dbReference type="CDD" id="cd09203">
    <property type="entry name" value="PLDc_N_DEXD_b1"/>
    <property type="match status" value="1"/>
</dbReference>
<dbReference type="InterPro" id="IPR027417">
    <property type="entry name" value="P-loop_NTPase"/>
</dbReference>
<protein>
    <submittedName>
        <fullName evidence="4">Restriction endonuclease</fullName>
    </submittedName>
</protein>
<dbReference type="InterPro" id="IPR006935">
    <property type="entry name" value="Helicase/UvrB_N"/>
</dbReference>
<evidence type="ECO:0000259" key="1">
    <source>
        <dbReference type="PROSITE" id="PS50035"/>
    </source>
</evidence>
<dbReference type="SUPFAM" id="SSF56024">
    <property type="entry name" value="Phospholipase D/nuclease"/>
    <property type="match status" value="1"/>
</dbReference>
<keyword evidence="4" id="KW-0255">Endonuclease</keyword>
<dbReference type="GO" id="GO:0004519">
    <property type="term" value="F:endonuclease activity"/>
    <property type="evidence" value="ECO:0007669"/>
    <property type="project" value="UniProtKB-KW"/>
</dbReference>
<dbReference type="Gene3D" id="3.40.50.300">
    <property type="entry name" value="P-loop containing nucleotide triphosphate hydrolases"/>
    <property type="match status" value="2"/>
</dbReference>
<keyword evidence="5" id="KW-1185">Reference proteome</keyword>
<dbReference type="GO" id="GO:0006793">
    <property type="term" value="P:phosphorus metabolic process"/>
    <property type="evidence" value="ECO:0007669"/>
    <property type="project" value="UniProtKB-ARBA"/>
</dbReference>
<dbReference type="InterPro" id="IPR021835">
    <property type="entry name" value="DUF3427"/>
</dbReference>
<dbReference type="PANTHER" id="PTHR47396:SF1">
    <property type="entry name" value="ATP-DEPENDENT HELICASE IRC3-RELATED"/>
    <property type="match status" value="1"/>
</dbReference>
<dbReference type="KEGG" id="ddu:GF1_22700"/>
<feature type="domain" description="Helicase ATP-binding" evidence="2">
    <location>
        <begin position="324"/>
        <end position="479"/>
    </location>
</feature>
<dbReference type="SMART" id="SM00490">
    <property type="entry name" value="HELICc"/>
    <property type="match status" value="1"/>
</dbReference>
<dbReference type="CDD" id="cd18032">
    <property type="entry name" value="DEXHc_RE_I_III_res"/>
    <property type="match status" value="1"/>
</dbReference>
<dbReference type="AlphaFoldDB" id="A0A915U2B7"/>
<dbReference type="EMBL" id="AP024233">
    <property type="protein sequence ID" value="BCO09894.1"/>
    <property type="molecule type" value="Genomic_DNA"/>
</dbReference>
<evidence type="ECO:0000313" key="5">
    <source>
        <dbReference type="Proteomes" id="UP001063350"/>
    </source>
</evidence>
<dbReference type="InterPro" id="IPR014001">
    <property type="entry name" value="Helicase_ATP-bd"/>
</dbReference>
<feature type="domain" description="Helicase C-terminal" evidence="3">
    <location>
        <begin position="539"/>
        <end position="692"/>
    </location>
</feature>
<dbReference type="SUPFAM" id="SSF52540">
    <property type="entry name" value="P-loop containing nucleoside triphosphate hydrolases"/>
    <property type="match status" value="1"/>
</dbReference>
<accession>A0A915U2B7</accession>
<dbReference type="PROSITE" id="PS51192">
    <property type="entry name" value="HELICASE_ATP_BIND_1"/>
    <property type="match status" value="1"/>
</dbReference>
<reference evidence="4" key="1">
    <citation type="submission" date="2020-12" db="EMBL/GenBank/DDBJ databases">
        <title>Desulfobium dissulfuricans gen. nov., sp. nov., a novel mesophilic, sulfate-reducing bacterium isolated from a deep-sea hydrothermal vent.</title>
        <authorList>
            <person name="Hashimoto Y."/>
            <person name="Tame A."/>
            <person name="Sawayama S."/>
            <person name="Miyazaki J."/>
            <person name="Takai K."/>
            <person name="Nakagawa S."/>
        </authorList>
    </citation>
    <scope>NUCLEOTIDE SEQUENCE</scope>
    <source>
        <strain evidence="4">GF1</strain>
    </source>
</reference>
<dbReference type="Pfam" id="PF00271">
    <property type="entry name" value="Helicase_C"/>
    <property type="match status" value="1"/>
</dbReference>
<dbReference type="CDD" id="cd18799">
    <property type="entry name" value="SF2_C_EcoAI-like"/>
    <property type="match status" value="1"/>
</dbReference>
<dbReference type="GO" id="GO:0005829">
    <property type="term" value="C:cytosol"/>
    <property type="evidence" value="ECO:0007669"/>
    <property type="project" value="TreeGrafter"/>
</dbReference>
<organism evidence="4 5">
    <name type="scientific">Desulfolithobacter dissulfuricans</name>
    <dbReference type="NCBI Taxonomy" id="2795293"/>
    <lineage>
        <taxon>Bacteria</taxon>
        <taxon>Pseudomonadati</taxon>
        <taxon>Thermodesulfobacteriota</taxon>
        <taxon>Desulfobulbia</taxon>
        <taxon>Desulfobulbales</taxon>
        <taxon>Desulfobulbaceae</taxon>
        <taxon>Desulfolithobacter</taxon>
    </lineage>
</organism>
<dbReference type="RefSeq" id="WP_267926631.1">
    <property type="nucleotide sequence ID" value="NZ_AP024233.1"/>
</dbReference>
<dbReference type="PROSITE" id="PS51194">
    <property type="entry name" value="HELICASE_CTER"/>
    <property type="match status" value="1"/>
</dbReference>
<evidence type="ECO:0000259" key="2">
    <source>
        <dbReference type="PROSITE" id="PS51192"/>
    </source>
</evidence>
<evidence type="ECO:0000313" key="4">
    <source>
        <dbReference type="EMBL" id="BCO09894.1"/>
    </source>
</evidence>
<dbReference type="InterPro" id="IPR050742">
    <property type="entry name" value="Helicase_Restrict-Modif_Enz"/>
</dbReference>
<keyword evidence="4" id="KW-0378">Hydrolase</keyword>
<dbReference type="Proteomes" id="UP001063350">
    <property type="component" value="Chromosome"/>
</dbReference>